<dbReference type="InterPro" id="IPR036873">
    <property type="entry name" value="Rhodanese-like_dom_sf"/>
</dbReference>
<evidence type="ECO:0000313" key="2">
    <source>
        <dbReference type="EMBL" id="NIJ12410.1"/>
    </source>
</evidence>
<keyword evidence="2" id="KW-0808">Transferase</keyword>
<sequence>MSREASVEEFAAAQRAGALVVDVREPAEYLGGHVPGARLYPLSSLAARMAELPRRERIFVICASGSRSAMAASLLEQAGFDVRSVAGGMSAWTGDGRPVLRGPRENAAA</sequence>
<dbReference type="PROSITE" id="PS50206">
    <property type="entry name" value="RHODANESE_3"/>
    <property type="match status" value="1"/>
</dbReference>
<reference evidence="2 3" key="1">
    <citation type="submission" date="2020-03" db="EMBL/GenBank/DDBJ databases">
        <title>Sequencing the genomes of 1000 actinobacteria strains.</title>
        <authorList>
            <person name="Klenk H.-P."/>
        </authorList>
    </citation>
    <scope>NUCLEOTIDE SEQUENCE [LARGE SCALE GENOMIC DNA]</scope>
    <source>
        <strain evidence="2 3">DSM 45685</strain>
    </source>
</reference>
<dbReference type="Pfam" id="PF00581">
    <property type="entry name" value="Rhodanese"/>
    <property type="match status" value="1"/>
</dbReference>
<gene>
    <name evidence="2" type="ORF">FHU38_002754</name>
</gene>
<dbReference type="CDD" id="cd00158">
    <property type="entry name" value="RHOD"/>
    <property type="match status" value="1"/>
</dbReference>
<dbReference type="PANTHER" id="PTHR43031:SF1">
    <property type="entry name" value="PYRIDINE NUCLEOTIDE-DISULPHIDE OXIDOREDUCTASE"/>
    <property type="match status" value="1"/>
</dbReference>
<name>A0A7X5UQP1_9PSEU</name>
<dbReference type="GO" id="GO:0016740">
    <property type="term" value="F:transferase activity"/>
    <property type="evidence" value="ECO:0007669"/>
    <property type="project" value="UniProtKB-KW"/>
</dbReference>
<dbReference type="Gene3D" id="3.40.250.10">
    <property type="entry name" value="Rhodanese-like domain"/>
    <property type="match status" value="1"/>
</dbReference>
<evidence type="ECO:0000313" key="3">
    <source>
        <dbReference type="Proteomes" id="UP000545493"/>
    </source>
</evidence>
<protein>
    <submittedName>
        <fullName evidence="2">Rhodanese-related sulfurtransferase</fullName>
    </submittedName>
</protein>
<dbReference type="InterPro" id="IPR050229">
    <property type="entry name" value="GlpE_sulfurtransferase"/>
</dbReference>
<evidence type="ECO:0000259" key="1">
    <source>
        <dbReference type="PROSITE" id="PS50206"/>
    </source>
</evidence>
<keyword evidence="3" id="KW-1185">Reference proteome</keyword>
<dbReference type="Proteomes" id="UP000545493">
    <property type="component" value="Unassembled WGS sequence"/>
</dbReference>
<dbReference type="SUPFAM" id="SSF52821">
    <property type="entry name" value="Rhodanese/Cell cycle control phosphatase"/>
    <property type="match status" value="1"/>
</dbReference>
<proteinExistence type="predicted"/>
<organism evidence="2 3">
    <name type="scientific">Saccharomonospora amisosensis</name>
    <dbReference type="NCBI Taxonomy" id="1128677"/>
    <lineage>
        <taxon>Bacteria</taxon>
        <taxon>Bacillati</taxon>
        <taxon>Actinomycetota</taxon>
        <taxon>Actinomycetes</taxon>
        <taxon>Pseudonocardiales</taxon>
        <taxon>Pseudonocardiaceae</taxon>
        <taxon>Saccharomonospora</taxon>
    </lineage>
</organism>
<feature type="domain" description="Rhodanese" evidence="1">
    <location>
        <begin position="14"/>
        <end position="101"/>
    </location>
</feature>
<comment type="caution">
    <text evidence="2">The sequence shown here is derived from an EMBL/GenBank/DDBJ whole genome shotgun (WGS) entry which is preliminary data.</text>
</comment>
<dbReference type="RefSeq" id="WP_167171124.1">
    <property type="nucleotide sequence ID" value="NZ_JAAOYM010000001.1"/>
</dbReference>
<dbReference type="SMART" id="SM00450">
    <property type="entry name" value="RHOD"/>
    <property type="match status" value="1"/>
</dbReference>
<dbReference type="EMBL" id="JAAOYM010000001">
    <property type="protein sequence ID" value="NIJ12410.1"/>
    <property type="molecule type" value="Genomic_DNA"/>
</dbReference>
<dbReference type="AlphaFoldDB" id="A0A7X5UQP1"/>
<accession>A0A7X5UQP1</accession>
<dbReference type="InterPro" id="IPR001763">
    <property type="entry name" value="Rhodanese-like_dom"/>
</dbReference>
<dbReference type="PANTHER" id="PTHR43031">
    <property type="entry name" value="FAD-DEPENDENT OXIDOREDUCTASE"/>
    <property type="match status" value="1"/>
</dbReference>